<sequence length="77" mass="8843">MKNLVVNKDRIQDLLTEYIACINTDKLRVEFNEDSFIVQPAEQSSVLDILSSQAEDLGPEDMSANVDHYLYNLPKRK</sequence>
<keyword evidence="2" id="KW-1185">Reference proteome</keyword>
<protein>
    <submittedName>
        <fullName evidence="1">Uncharacterized protein</fullName>
    </submittedName>
</protein>
<dbReference type="AlphaFoldDB" id="A0A975BE30"/>
<dbReference type="Proteomes" id="UP000663720">
    <property type="component" value="Chromosome"/>
</dbReference>
<evidence type="ECO:0000313" key="2">
    <source>
        <dbReference type="Proteomes" id="UP000663720"/>
    </source>
</evidence>
<dbReference type="KEGG" id="dli:dnl_58790"/>
<evidence type="ECO:0000313" key="1">
    <source>
        <dbReference type="EMBL" id="QTA83469.1"/>
    </source>
</evidence>
<dbReference type="EMBL" id="CP061799">
    <property type="protein sequence ID" value="QTA83469.1"/>
    <property type="molecule type" value="Genomic_DNA"/>
</dbReference>
<gene>
    <name evidence="1" type="ORF">dnl_58790</name>
</gene>
<proteinExistence type="predicted"/>
<dbReference type="RefSeq" id="WP_207689319.1">
    <property type="nucleotide sequence ID" value="NZ_CP061799.1"/>
</dbReference>
<accession>A0A975BE30</accession>
<name>A0A975BE30_9BACT</name>
<reference evidence="1" key="1">
    <citation type="journal article" date="2021" name="Microb. Physiol.">
        <title>Proteogenomic Insights into the Physiology of Marine, Sulfate-Reducing, Filamentous Desulfonema limicola and Desulfonema magnum.</title>
        <authorList>
            <person name="Schnaars V."/>
            <person name="Wohlbrand L."/>
            <person name="Scheve S."/>
            <person name="Hinrichs C."/>
            <person name="Reinhardt R."/>
            <person name="Rabus R."/>
        </authorList>
    </citation>
    <scope>NUCLEOTIDE SEQUENCE</scope>
    <source>
        <strain evidence="1">5ac10</strain>
    </source>
</reference>
<organism evidence="1 2">
    <name type="scientific">Desulfonema limicola</name>
    <dbReference type="NCBI Taxonomy" id="45656"/>
    <lineage>
        <taxon>Bacteria</taxon>
        <taxon>Pseudomonadati</taxon>
        <taxon>Thermodesulfobacteriota</taxon>
        <taxon>Desulfobacteria</taxon>
        <taxon>Desulfobacterales</taxon>
        <taxon>Desulfococcaceae</taxon>
        <taxon>Desulfonema</taxon>
    </lineage>
</organism>